<evidence type="ECO:0000313" key="1">
    <source>
        <dbReference type="EMBL" id="KIN96032.1"/>
    </source>
</evidence>
<sequence>MAASSSIISLVSFSRDSGYVYLPGVPTSFCPEAPWFILSSSAPSHPMQLGLSLS</sequence>
<accession>A0A0C3IG80</accession>
<organism evidence="1 2">
    <name type="scientific">Pisolithus tinctorius Marx 270</name>
    <dbReference type="NCBI Taxonomy" id="870435"/>
    <lineage>
        <taxon>Eukaryota</taxon>
        <taxon>Fungi</taxon>
        <taxon>Dikarya</taxon>
        <taxon>Basidiomycota</taxon>
        <taxon>Agaricomycotina</taxon>
        <taxon>Agaricomycetes</taxon>
        <taxon>Agaricomycetidae</taxon>
        <taxon>Boletales</taxon>
        <taxon>Sclerodermatineae</taxon>
        <taxon>Pisolithaceae</taxon>
        <taxon>Pisolithus</taxon>
    </lineage>
</organism>
<dbReference type="AlphaFoldDB" id="A0A0C3IG80"/>
<dbReference type="Proteomes" id="UP000054217">
    <property type="component" value="Unassembled WGS sequence"/>
</dbReference>
<gene>
    <name evidence="1" type="ORF">M404DRAFT_33687</name>
</gene>
<dbReference type="EMBL" id="KN832055">
    <property type="protein sequence ID" value="KIN96032.1"/>
    <property type="molecule type" value="Genomic_DNA"/>
</dbReference>
<proteinExistence type="predicted"/>
<protein>
    <submittedName>
        <fullName evidence="1">Uncharacterized protein</fullName>
    </submittedName>
</protein>
<reference evidence="1 2" key="1">
    <citation type="submission" date="2014-04" db="EMBL/GenBank/DDBJ databases">
        <authorList>
            <consortium name="DOE Joint Genome Institute"/>
            <person name="Kuo A."/>
            <person name="Kohler A."/>
            <person name="Costa M.D."/>
            <person name="Nagy L.G."/>
            <person name="Floudas D."/>
            <person name="Copeland A."/>
            <person name="Barry K.W."/>
            <person name="Cichocki N."/>
            <person name="Veneault-Fourrey C."/>
            <person name="LaButti K."/>
            <person name="Lindquist E.A."/>
            <person name="Lipzen A."/>
            <person name="Lundell T."/>
            <person name="Morin E."/>
            <person name="Murat C."/>
            <person name="Sun H."/>
            <person name="Tunlid A."/>
            <person name="Henrissat B."/>
            <person name="Grigoriev I.V."/>
            <person name="Hibbett D.S."/>
            <person name="Martin F."/>
            <person name="Nordberg H.P."/>
            <person name="Cantor M.N."/>
            <person name="Hua S.X."/>
        </authorList>
    </citation>
    <scope>NUCLEOTIDE SEQUENCE [LARGE SCALE GENOMIC DNA]</scope>
    <source>
        <strain evidence="1 2">Marx 270</strain>
    </source>
</reference>
<keyword evidence="2" id="KW-1185">Reference proteome</keyword>
<dbReference type="HOGENOM" id="CLU_3051369_0_0_1"/>
<reference evidence="2" key="2">
    <citation type="submission" date="2015-01" db="EMBL/GenBank/DDBJ databases">
        <title>Evolutionary Origins and Diversification of the Mycorrhizal Mutualists.</title>
        <authorList>
            <consortium name="DOE Joint Genome Institute"/>
            <consortium name="Mycorrhizal Genomics Consortium"/>
            <person name="Kohler A."/>
            <person name="Kuo A."/>
            <person name="Nagy L.G."/>
            <person name="Floudas D."/>
            <person name="Copeland A."/>
            <person name="Barry K.W."/>
            <person name="Cichocki N."/>
            <person name="Veneault-Fourrey C."/>
            <person name="LaButti K."/>
            <person name="Lindquist E.A."/>
            <person name="Lipzen A."/>
            <person name="Lundell T."/>
            <person name="Morin E."/>
            <person name="Murat C."/>
            <person name="Riley R."/>
            <person name="Ohm R."/>
            <person name="Sun H."/>
            <person name="Tunlid A."/>
            <person name="Henrissat B."/>
            <person name="Grigoriev I.V."/>
            <person name="Hibbett D.S."/>
            <person name="Martin F."/>
        </authorList>
    </citation>
    <scope>NUCLEOTIDE SEQUENCE [LARGE SCALE GENOMIC DNA]</scope>
    <source>
        <strain evidence="2">Marx 270</strain>
    </source>
</reference>
<evidence type="ECO:0000313" key="2">
    <source>
        <dbReference type="Proteomes" id="UP000054217"/>
    </source>
</evidence>
<name>A0A0C3IG80_PISTI</name>
<dbReference type="OrthoDB" id="2703214at2759"/>
<dbReference type="InParanoid" id="A0A0C3IG80"/>